<evidence type="ECO:0000313" key="2">
    <source>
        <dbReference type="EMBL" id="ARW58970.1"/>
    </source>
</evidence>
<keyword evidence="1" id="KW-0175">Coiled coil</keyword>
<evidence type="ECO:0000256" key="1">
    <source>
        <dbReference type="SAM" id="Coils"/>
    </source>
</evidence>
<reference evidence="2 3" key="1">
    <citation type="submission" date="2017-04" db="EMBL/GenBank/DDBJ databases">
        <authorList>
            <person name="Afonso C.L."/>
            <person name="Miller P.J."/>
            <person name="Scott M.A."/>
            <person name="Spackman E."/>
            <person name="Goraichik I."/>
            <person name="Dimitrov K.M."/>
            <person name="Suarez D.L."/>
            <person name="Swayne D.E."/>
        </authorList>
    </citation>
    <scope>NUCLEOTIDE SEQUENCE [LARGE SCALE GENOMIC DNA]</scope>
</reference>
<keyword evidence="3" id="KW-1185">Reference proteome</keyword>
<gene>
    <name evidence="2" type="ORF">Y3_330</name>
</gene>
<dbReference type="EMBL" id="KY984068">
    <property type="protein sequence ID" value="ARW58970.1"/>
    <property type="molecule type" value="Genomic_DNA"/>
</dbReference>
<proteinExistence type="predicted"/>
<name>A0A2H4IBS4_9CAUD</name>
<evidence type="ECO:0000313" key="3">
    <source>
        <dbReference type="Proteomes" id="UP000240568"/>
    </source>
</evidence>
<accession>A0A2H4IBS4</accession>
<protein>
    <submittedName>
        <fullName evidence="2">Uncharacterized protein</fullName>
    </submittedName>
</protein>
<dbReference type="Proteomes" id="UP000240568">
    <property type="component" value="Segment"/>
</dbReference>
<sequence length="422" mass="47566">MKNMVNNLKAGVQTVKTELEKLYNGTNLKRHHVVKVLGIPSASLAELTKALRSNTFKSYPDVIELRDSVRTTTTTCLNLSELVATGKIKPRELMVKLGEIVKSFSADIALADACIAYLPQSKKSLSLDDLSEDDRKDLKKVSQHLTDMENQVNDQKAIRREEREDAATAKTGRVLQRLKAKYFHKVPRKFNSSIQILQLPVMARFGTLAMSPESLSRMGFKIETAGLHSTPSSDLGIIFENQLLMFFRMSDAKAVAEEEASRYKSRDGTLVERKRLQKERNAERRELKKLNALLEKQTALKVRRKIQAQIDSSQADIDDITAQLDDMDAKVRVSNSNARVHRVMTTSNDHAMLNYLNPIIDTLNEKSSSTLGLFTTMPLRGIMPDADVHVAWIMEKSAINLLLRHTGGDVKLQNWFMPWSNG</sequence>
<feature type="coiled-coil region" evidence="1">
    <location>
        <begin position="273"/>
        <end position="330"/>
    </location>
</feature>
<organism evidence="2 3">
    <name type="scientific">Erwinia phage vB_EamM_Y3</name>
    <dbReference type="NCBI Taxonomy" id="1983553"/>
    <lineage>
        <taxon>Viruses</taxon>
        <taxon>Duplodnaviria</taxon>
        <taxon>Heunggongvirae</taxon>
        <taxon>Uroviricota</taxon>
        <taxon>Caudoviricetes</taxon>
        <taxon>Sasquatchvirus</taxon>
        <taxon>Sasquatchvirus Y3</taxon>
    </lineage>
</organism>